<dbReference type="PANTHER" id="PTHR31278">
    <property type="entry name" value="CHCHD1"/>
    <property type="match status" value="1"/>
</dbReference>
<dbReference type="PANTHER" id="PTHR31278:SF2">
    <property type="entry name" value="SMALL RIBOSOMAL SUBUNIT PROTEIN MS37"/>
    <property type="match status" value="1"/>
</dbReference>
<dbReference type="Proteomes" id="UP000580250">
    <property type="component" value="Unassembled WGS sequence"/>
</dbReference>
<dbReference type="GO" id="GO:0032543">
    <property type="term" value="P:mitochondrial translation"/>
    <property type="evidence" value="ECO:0007669"/>
    <property type="project" value="InterPro"/>
</dbReference>
<reference evidence="2 3" key="1">
    <citation type="submission" date="2020-08" db="EMBL/GenBank/DDBJ databases">
        <authorList>
            <person name="Koutsovoulos G."/>
            <person name="Danchin GJ E."/>
        </authorList>
    </citation>
    <scope>NUCLEOTIDE SEQUENCE [LARGE SCALE GENOMIC DNA]</scope>
</reference>
<dbReference type="AlphaFoldDB" id="A0A6V7V5Y2"/>
<name>A0A6V7V5Y2_MELEN</name>
<evidence type="ECO:0000313" key="2">
    <source>
        <dbReference type="EMBL" id="CAD2169862.1"/>
    </source>
</evidence>
<dbReference type="InterPro" id="IPR033620">
    <property type="entry name" value="Ribosomal_mS37_met"/>
</dbReference>
<evidence type="ECO:0000313" key="3">
    <source>
        <dbReference type="Proteomes" id="UP000580250"/>
    </source>
</evidence>
<organism evidence="2 3">
    <name type="scientific">Meloidogyne enterolobii</name>
    <name type="common">Root-knot nematode worm</name>
    <name type="synonym">Meloidogyne mayaguensis</name>
    <dbReference type="NCBI Taxonomy" id="390850"/>
    <lineage>
        <taxon>Eukaryota</taxon>
        <taxon>Metazoa</taxon>
        <taxon>Ecdysozoa</taxon>
        <taxon>Nematoda</taxon>
        <taxon>Chromadorea</taxon>
        <taxon>Rhabditida</taxon>
        <taxon>Tylenchina</taxon>
        <taxon>Tylenchomorpha</taxon>
        <taxon>Tylenchoidea</taxon>
        <taxon>Meloidogynidae</taxon>
        <taxon>Meloidogyninae</taxon>
        <taxon>Meloidogyne</taxon>
    </lineage>
</organism>
<accession>A0A6V7V5Y2</accession>
<sequence length="160" mass="18977">MKPTNLLNRVNLTPFYTYKELIPLCGKNLVPNATERPRSKNKCLDEMQHLFACLKKWEYDDLHCKEFNEALQRCVTENHVHIQAQLKRNREGELKFHIASEGSNVKEHAEKMSLKEINTLFKKYPQPDLPKPPYNPHQRMGHQPYWGDQFNLKYKRGKKS</sequence>
<evidence type="ECO:0000256" key="1">
    <source>
        <dbReference type="SAM" id="MobiDB-lite"/>
    </source>
</evidence>
<dbReference type="OrthoDB" id="5825849at2759"/>
<dbReference type="GO" id="GO:0003723">
    <property type="term" value="F:RNA binding"/>
    <property type="evidence" value="ECO:0007669"/>
    <property type="project" value="TreeGrafter"/>
</dbReference>
<gene>
    <name evidence="2" type="ORF">MENT_LOCUS21222</name>
</gene>
<dbReference type="InterPro" id="IPR009069">
    <property type="entry name" value="Cys_alpha_HP_mot_SF"/>
</dbReference>
<feature type="region of interest" description="Disordered" evidence="1">
    <location>
        <begin position="125"/>
        <end position="145"/>
    </location>
</feature>
<dbReference type="SUPFAM" id="SSF47072">
    <property type="entry name" value="Cysteine alpha-hairpin motif"/>
    <property type="match status" value="1"/>
</dbReference>
<comment type="caution">
    <text evidence="2">The sequence shown here is derived from an EMBL/GenBank/DDBJ whole genome shotgun (WGS) entry which is preliminary data.</text>
</comment>
<dbReference type="GO" id="GO:0005761">
    <property type="term" value="C:mitochondrial ribosome"/>
    <property type="evidence" value="ECO:0007669"/>
    <property type="project" value="InterPro"/>
</dbReference>
<dbReference type="PROSITE" id="PS51808">
    <property type="entry name" value="CHCH"/>
    <property type="match status" value="1"/>
</dbReference>
<dbReference type="GO" id="GO:0005654">
    <property type="term" value="C:nucleoplasm"/>
    <property type="evidence" value="ECO:0007669"/>
    <property type="project" value="TreeGrafter"/>
</dbReference>
<proteinExistence type="predicted"/>
<protein>
    <submittedName>
        <fullName evidence="2">Uncharacterized protein</fullName>
    </submittedName>
</protein>
<dbReference type="EMBL" id="CAJEWN010000159">
    <property type="protein sequence ID" value="CAD2169862.1"/>
    <property type="molecule type" value="Genomic_DNA"/>
</dbReference>